<dbReference type="EMBL" id="CALTRL010000775">
    <property type="protein sequence ID" value="CAH7669631.1"/>
    <property type="molecule type" value="Genomic_DNA"/>
</dbReference>
<gene>
    <name evidence="1" type="ORF">PPACK8108_LOCUS4271</name>
</gene>
<keyword evidence="2" id="KW-1185">Reference proteome</keyword>
<name>A0AAV0APV9_PHAPC</name>
<dbReference type="Proteomes" id="UP001153365">
    <property type="component" value="Unassembled WGS sequence"/>
</dbReference>
<reference evidence="1" key="1">
    <citation type="submission" date="2022-06" db="EMBL/GenBank/DDBJ databases">
        <authorList>
            <consortium name="SYNGENTA / RWTH Aachen University"/>
        </authorList>
    </citation>
    <scope>NUCLEOTIDE SEQUENCE</scope>
</reference>
<proteinExistence type="predicted"/>
<protein>
    <submittedName>
        <fullName evidence="1">Uncharacterized protein</fullName>
    </submittedName>
</protein>
<dbReference type="AlphaFoldDB" id="A0AAV0APV9"/>
<evidence type="ECO:0000313" key="1">
    <source>
        <dbReference type="EMBL" id="CAH7669631.1"/>
    </source>
</evidence>
<sequence>MSRRGRWMEQMRSSKVVTTDYYYRMVREMGEMFCSSQRDSQTRLKTQDRLTSEISQTASTTKTLMWWTPKILRALLVREIEVFKCLKMESRRILREGEEGWLASLSQLEGRDKQDKM</sequence>
<evidence type="ECO:0000313" key="2">
    <source>
        <dbReference type="Proteomes" id="UP001153365"/>
    </source>
</evidence>
<accession>A0AAV0APV9</accession>
<organism evidence="1 2">
    <name type="scientific">Phakopsora pachyrhizi</name>
    <name type="common">Asian soybean rust disease fungus</name>
    <dbReference type="NCBI Taxonomy" id="170000"/>
    <lineage>
        <taxon>Eukaryota</taxon>
        <taxon>Fungi</taxon>
        <taxon>Dikarya</taxon>
        <taxon>Basidiomycota</taxon>
        <taxon>Pucciniomycotina</taxon>
        <taxon>Pucciniomycetes</taxon>
        <taxon>Pucciniales</taxon>
        <taxon>Phakopsoraceae</taxon>
        <taxon>Phakopsora</taxon>
    </lineage>
</organism>
<comment type="caution">
    <text evidence="1">The sequence shown here is derived from an EMBL/GenBank/DDBJ whole genome shotgun (WGS) entry which is preliminary data.</text>
</comment>